<evidence type="ECO:0000313" key="4">
    <source>
        <dbReference type="Proteomes" id="UP000078543"/>
    </source>
</evidence>
<name>A0A178MM09_9PROT</name>
<dbReference type="InterPro" id="IPR011083">
    <property type="entry name" value="Phage_tail_collar_dom"/>
</dbReference>
<reference evidence="3 4" key="1">
    <citation type="submission" date="2016-04" db="EMBL/GenBank/DDBJ databases">
        <title>Draft genome sequence of freshwater magnetotactic bacteria Magnetospirillum marisnigri SP-1 and Magnetospirillum moscoviense BB-1.</title>
        <authorList>
            <person name="Koziaeva V."/>
            <person name="Dziuba M.V."/>
            <person name="Ivanov T.M."/>
            <person name="Kuznetsov B."/>
            <person name="Grouzdev D.S."/>
        </authorList>
    </citation>
    <scope>NUCLEOTIDE SEQUENCE [LARGE SCALE GENOMIC DNA]</scope>
    <source>
        <strain evidence="3 4">BB-1</strain>
    </source>
</reference>
<dbReference type="AlphaFoldDB" id="A0A178MM09"/>
<sequence>MFGSAAATAVLTAVLLSVSSSPANACPSEPYIGTVCTIGTSYCPQDYLPADGRSLLISNNAALYSLLYTVFGGDGKTTFNLPDMRDRVAVGLNSSGSNRGFKLGAEAVTLTTANLTSHTHTATFTPGVNGAIQATATMQVAGVAANSASGGTNAPTPTSNIMAGNAAPTKMWAPEPQTALVSVGGLTAAQSGTIVGQVINDVAGGSKPVPTISPQQGLTYCIAVSGVYPPRP</sequence>
<dbReference type="Pfam" id="PF07484">
    <property type="entry name" value="Collar"/>
    <property type="match status" value="1"/>
</dbReference>
<dbReference type="STRING" id="1437059.A6A05_02925"/>
<keyword evidence="4" id="KW-1185">Reference proteome</keyword>
<dbReference type="Gene3D" id="3.90.1340.10">
    <property type="entry name" value="Phage tail collar domain"/>
    <property type="match status" value="1"/>
</dbReference>
<organism evidence="3 4">
    <name type="scientific">Magnetospirillum moscoviense</name>
    <dbReference type="NCBI Taxonomy" id="1437059"/>
    <lineage>
        <taxon>Bacteria</taxon>
        <taxon>Pseudomonadati</taxon>
        <taxon>Pseudomonadota</taxon>
        <taxon>Alphaproteobacteria</taxon>
        <taxon>Rhodospirillales</taxon>
        <taxon>Rhodospirillaceae</taxon>
        <taxon>Magnetospirillum</taxon>
    </lineage>
</organism>
<proteinExistence type="predicted"/>
<dbReference type="Proteomes" id="UP000078543">
    <property type="component" value="Unassembled WGS sequence"/>
</dbReference>
<dbReference type="EMBL" id="LWQU01000152">
    <property type="protein sequence ID" value="OAN48954.1"/>
    <property type="molecule type" value="Genomic_DNA"/>
</dbReference>
<dbReference type="InterPro" id="IPR037053">
    <property type="entry name" value="Phage_tail_collar_dom_sf"/>
</dbReference>
<dbReference type="SUPFAM" id="SSF88874">
    <property type="entry name" value="Receptor-binding domain of short tail fibre protein gp12"/>
    <property type="match status" value="1"/>
</dbReference>
<feature type="signal peptide" evidence="1">
    <location>
        <begin position="1"/>
        <end position="25"/>
    </location>
</feature>
<accession>A0A178MM09</accession>
<evidence type="ECO:0000259" key="2">
    <source>
        <dbReference type="Pfam" id="PF07484"/>
    </source>
</evidence>
<feature type="chain" id="PRO_5008092053" description="Phage tail collar domain-containing protein" evidence="1">
    <location>
        <begin position="26"/>
        <end position="232"/>
    </location>
</feature>
<evidence type="ECO:0000313" key="3">
    <source>
        <dbReference type="EMBL" id="OAN48954.1"/>
    </source>
</evidence>
<keyword evidence="1" id="KW-0732">Signal</keyword>
<protein>
    <recommendedName>
        <fullName evidence="2">Phage tail collar domain-containing protein</fullName>
    </recommendedName>
</protein>
<comment type="caution">
    <text evidence="3">The sequence shown here is derived from an EMBL/GenBank/DDBJ whole genome shotgun (WGS) entry which is preliminary data.</text>
</comment>
<evidence type="ECO:0000256" key="1">
    <source>
        <dbReference type="SAM" id="SignalP"/>
    </source>
</evidence>
<feature type="domain" description="Phage tail collar" evidence="2">
    <location>
        <begin position="33"/>
        <end position="88"/>
    </location>
</feature>
<gene>
    <name evidence="3" type="ORF">A6A05_02925</name>
</gene>